<sequence>MRNILHKAENEDFTVQFEMKDMSAFQRRLERIFNRMSFSVILLAVSIIIAGVLISSGLSADTSGEMVLFNMIVLKTGSVLAVIIILGLVISMFRSRR</sequence>
<organism evidence="2">
    <name type="scientific">bioreactor metagenome</name>
    <dbReference type="NCBI Taxonomy" id="1076179"/>
    <lineage>
        <taxon>unclassified sequences</taxon>
        <taxon>metagenomes</taxon>
        <taxon>ecological metagenomes</taxon>
    </lineage>
</organism>
<keyword evidence="1" id="KW-0472">Membrane</keyword>
<comment type="caution">
    <text evidence="2">The sequence shown here is derived from an EMBL/GenBank/DDBJ whole genome shotgun (WGS) entry which is preliminary data.</text>
</comment>
<accession>A0A645ERY4</accession>
<evidence type="ECO:0000313" key="2">
    <source>
        <dbReference type="EMBL" id="MPN04771.1"/>
    </source>
</evidence>
<proteinExistence type="predicted"/>
<protein>
    <submittedName>
        <fullName evidence="2">Uncharacterized protein</fullName>
    </submittedName>
</protein>
<keyword evidence="1" id="KW-0812">Transmembrane</keyword>
<dbReference type="AlphaFoldDB" id="A0A645ERY4"/>
<feature type="transmembrane region" description="Helical" evidence="1">
    <location>
        <begin position="32"/>
        <end position="55"/>
    </location>
</feature>
<gene>
    <name evidence="2" type="ORF">SDC9_152018</name>
</gene>
<feature type="transmembrane region" description="Helical" evidence="1">
    <location>
        <begin position="67"/>
        <end position="93"/>
    </location>
</feature>
<evidence type="ECO:0000256" key="1">
    <source>
        <dbReference type="SAM" id="Phobius"/>
    </source>
</evidence>
<name>A0A645ERY4_9ZZZZ</name>
<reference evidence="2" key="1">
    <citation type="submission" date="2019-08" db="EMBL/GenBank/DDBJ databases">
        <authorList>
            <person name="Kucharzyk K."/>
            <person name="Murdoch R.W."/>
            <person name="Higgins S."/>
            <person name="Loffler F."/>
        </authorList>
    </citation>
    <scope>NUCLEOTIDE SEQUENCE</scope>
</reference>
<dbReference type="EMBL" id="VSSQ01050694">
    <property type="protein sequence ID" value="MPN04771.1"/>
    <property type="molecule type" value="Genomic_DNA"/>
</dbReference>
<keyword evidence="1" id="KW-1133">Transmembrane helix</keyword>